<dbReference type="SMART" id="SM00530">
    <property type="entry name" value="HTH_XRE"/>
    <property type="match status" value="1"/>
</dbReference>
<dbReference type="InterPro" id="IPR001387">
    <property type="entry name" value="Cro/C1-type_HTH"/>
</dbReference>
<dbReference type="Pfam" id="PF13560">
    <property type="entry name" value="HTH_31"/>
    <property type="match status" value="1"/>
</dbReference>
<dbReference type="EMBL" id="JBHUKR010000004">
    <property type="protein sequence ID" value="MFD2415938.1"/>
    <property type="molecule type" value="Genomic_DNA"/>
</dbReference>
<keyword evidence="3" id="KW-1185">Reference proteome</keyword>
<reference evidence="3" key="1">
    <citation type="journal article" date="2019" name="Int. J. Syst. Evol. Microbiol.">
        <title>The Global Catalogue of Microorganisms (GCM) 10K type strain sequencing project: providing services to taxonomists for standard genome sequencing and annotation.</title>
        <authorList>
            <consortium name="The Broad Institute Genomics Platform"/>
            <consortium name="The Broad Institute Genome Sequencing Center for Infectious Disease"/>
            <person name="Wu L."/>
            <person name="Ma J."/>
        </authorList>
    </citation>
    <scope>NUCLEOTIDE SEQUENCE [LARGE SCALE GENOMIC DNA]</scope>
    <source>
        <strain evidence="3">CGMCC 4.7645</strain>
    </source>
</reference>
<dbReference type="Pfam" id="PF19054">
    <property type="entry name" value="DUF5753"/>
    <property type="match status" value="1"/>
</dbReference>
<name>A0ABW5FLL5_9PSEU</name>
<evidence type="ECO:0000313" key="3">
    <source>
        <dbReference type="Proteomes" id="UP001597417"/>
    </source>
</evidence>
<dbReference type="CDD" id="cd00093">
    <property type="entry name" value="HTH_XRE"/>
    <property type="match status" value="1"/>
</dbReference>
<protein>
    <submittedName>
        <fullName evidence="2">Helix-turn-helix domain-containing protein</fullName>
    </submittedName>
</protein>
<organism evidence="2 3">
    <name type="scientific">Amycolatopsis pigmentata</name>
    <dbReference type="NCBI Taxonomy" id="450801"/>
    <lineage>
        <taxon>Bacteria</taxon>
        <taxon>Bacillati</taxon>
        <taxon>Actinomycetota</taxon>
        <taxon>Actinomycetes</taxon>
        <taxon>Pseudonocardiales</taxon>
        <taxon>Pseudonocardiaceae</taxon>
        <taxon>Amycolatopsis</taxon>
    </lineage>
</organism>
<sequence length="288" mass="32565">MGTLNPTAIKRWIALEMRRHRETAGIDRAAAAERIGKASTVIAHIETARNLPAPSDVEVLLQFYGQPELVASFRELIKKARRGKDWWIKFHDAVPESFNLYLGLETGAARISSVDLTVLPALFQTREYASAILRPPGQRLSNEEIESRIELRLARQAAVLDRGEDAPQIWSVIDEGILRRRTGGPAVMRAQLEHLARLSERPNIEIQVLPFSAGAHPATDGPFTILDYPTEFVGDPGTVCIENRRQVLYYESMESLNDFRRTFERLQIQAEHPDRSREMILSMAKEIS</sequence>
<gene>
    <name evidence="2" type="ORF">ACFSXZ_06315</name>
</gene>
<dbReference type="Proteomes" id="UP001597417">
    <property type="component" value="Unassembled WGS sequence"/>
</dbReference>
<dbReference type="RefSeq" id="WP_378262194.1">
    <property type="nucleotide sequence ID" value="NZ_JBHUKR010000004.1"/>
</dbReference>
<evidence type="ECO:0000313" key="2">
    <source>
        <dbReference type="EMBL" id="MFD2415938.1"/>
    </source>
</evidence>
<evidence type="ECO:0000259" key="1">
    <source>
        <dbReference type="SMART" id="SM00530"/>
    </source>
</evidence>
<proteinExistence type="predicted"/>
<comment type="caution">
    <text evidence="2">The sequence shown here is derived from an EMBL/GenBank/DDBJ whole genome shotgun (WGS) entry which is preliminary data.</text>
</comment>
<dbReference type="InterPro" id="IPR043917">
    <property type="entry name" value="DUF5753"/>
</dbReference>
<feature type="domain" description="HTH cro/C1-type" evidence="1">
    <location>
        <begin position="16"/>
        <end position="71"/>
    </location>
</feature>
<accession>A0ABW5FLL5</accession>